<evidence type="ECO:0008006" key="3">
    <source>
        <dbReference type="Google" id="ProtNLM"/>
    </source>
</evidence>
<organism evidence="1 2">
    <name type="scientific">Archangium violaceum Cb vi76</name>
    <dbReference type="NCBI Taxonomy" id="1406225"/>
    <lineage>
        <taxon>Bacteria</taxon>
        <taxon>Pseudomonadati</taxon>
        <taxon>Myxococcota</taxon>
        <taxon>Myxococcia</taxon>
        <taxon>Myxococcales</taxon>
        <taxon>Cystobacterineae</taxon>
        <taxon>Archangiaceae</taxon>
        <taxon>Archangium</taxon>
    </lineage>
</organism>
<dbReference type="Proteomes" id="UP000028547">
    <property type="component" value="Unassembled WGS sequence"/>
</dbReference>
<name>A0A084SUE3_9BACT</name>
<reference evidence="1 2" key="1">
    <citation type="submission" date="2014-07" db="EMBL/GenBank/DDBJ databases">
        <title>Draft Genome Sequence of Gephyronic Acid Producer, Cystobacter violaceus Strain Cb vi76.</title>
        <authorList>
            <person name="Stevens D.C."/>
            <person name="Young J."/>
            <person name="Carmichael R."/>
            <person name="Tan J."/>
            <person name="Taylor R.E."/>
        </authorList>
    </citation>
    <scope>NUCLEOTIDE SEQUENCE [LARGE SCALE GENOMIC DNA]</scope>
    <source>
        <strain evidence="1 2">Cb vi76</strain>
    </source>
</reference>
<dbReference type="EMBL" id="JPMI01000109">
    <property type="protein sequence ID" value="KFA92078.1"/>
    <property type="molecule type" value="Genomic_DNA"/>
</dbReference>
<comment type="caution">
    <text evidence="1">The sequence shown here is derived from an EMBL/GenBank/DDBJ whole genome shotgun (WGS) entry which is preliminary data.</text>
</comment>
<dbReference type="RefSeq" id="WP_043395936.1">
    <property type="nucleotide sequence ID" value="NZ_JPMI01000109.1"/>
</dbReference>
<dbReference type="PROSITE" id="PS51257">
    <property type="entry name" value="PROKAR_LIPOPROTEIN"/>
    <property type="match status" value="1"/>
</dbReference>
<sequence length="92" mass="9967">MKNRIVMAVAALGLAMTLAGCKSECRVSCEKKQECVSSGLDVAKCTETCEQKVKKDKDFSAQAQECSQCVKGRTCSETMKQCLDDCITVVGF</sequence>
<gene>
    <name evidence="1" type="ORF">Q664_17335</name>
</gene>
<accession>A0A084SUE3</accession>
<evidence type="ECO:0000313" key="2">
    <source>
        <dbReference type="Proteomes" id="UP000028547"/>
    </source>
</evidence>
<evidence type="ECO:0000313" key="1">
    <source>
        <dbReference type="EMBL" id="KFA92078.1"/>
    </source>
</evidence>
<protein>
    <recommendedName>
        <fullName evidence="3">Lipoprotein</fullName>
    </recommendedName>
</protein>
<dbReference type="AlphaFoldDB" id="A0A084SUE3"/>
<proteinExistence type="predicted"/>